<dbReference type="SUPFAM" id="SSF55874">
    <property type="entry name" value="ATPase domain of HSP90 chaperone/DNA topoisomerase II/histidine kinase"/>
    <property type="match status" value="1"/>
</dbReference>
<dbReference type="Pfam" id="PF02518">
    <property type="entry name" value="HATPase_c"/>
    <property type="match status" value="1"/>
</dbReference>
<keyword evidence="4 6" id="KW-0418">Kinase</keyword>
<comment type="caution">
    <text evidence="6">The sequence shown here is derived from an EMBL/GenBank/DDBJ whole genome shotgun (WGS) entry which is preliminary data.</text>
</comment>
<organism evidence="6">
    <name type="scientific">bioreactor metagenome</name>
    <dbReference type="NCBI Taxonomy" id="1076179"/>
    <lineage>
        <taxon>unclassified sequences</taxon>
        <taxon>metagenomes</taxon>
        <taxon>ecological metagenomes</taxon>
    </lineage>
</organism>
<dbReference type="InterPro" id="IPR005467">
    <property type="entry name" value="His_kinase_dom"/>
</dbReference>
<feature type="domain" description="Histidine kinase" evidence="5">
    <location>
        <begin position="1"/>
        <end position="74"/>
    </location>
</feature>
<dbReference type="GO" id="GO:0009927">
    <property type="term" value="F:histidine phosphotransfer kinase activity"/>
    <property type="evidence" value="ECO:0007669"/>
    <property type="project" value="TreeGrafter"/>
</dbReference>
<dbReference type="InterPro" id="IPR036890">
    <property type="entry name" value="HATPase_C_sf"/>
</dbReference>
<evidence type="ECO:0000256" key="3">
    <source>
        <dbReference type="ARBA" id="ARBA00022679"/>
    </source>
</evidence>
<evidence type="ECO:0000313" key="6">
    <source>
        <dbReference type="EMBL" id="MPN60219.1"/>
    </source>
</evidence>
<reference evidence="6" key="1">
    <citation type="submission" date="2019-08" db="EMBL/GenBank/DDBJ databases">
        <authorList>
            <person name="Kucharzyk K."/>
            <person name="Murdoch R.W."/>
            <person name="Higgins S."/>
            <person name="Loffler F."/>
        </authorList>
    </citation>
    <scope>NUCLEOTIDE SEQUENCE</scope>
</reference>
<evidence type="ECO:0000259" key="5">
    <source>
        <dbReference type="PROSITE" id="PS50109"/>
    </source>
</evidence>
<dbReference type="PRINTS" id="PR00344">
    <property type="entry name" value="BCTRLSENSOR"/>
</dbReference>
<accession>A0A645JBU2</accession>
<dbReference type="InterPro" id="IPR004358">
    <property type="entry name" value="Sig_transdc_His_kin-like_C"/>
</dbReference>
<evidence type="ECO:0000256" key="2">
    <source>
        <dbReference type="ARBA" id="ARBA00012438"/>
    </source>
</evidence>
<dbReference type="Gene3D" id="3.30.565.10">
    <property type="entry name" value="Histidine kinase-like ATPase, C-terminal domain"/>
    <property type="match status" value="1"/>
</dbReference>
<evidence type="ECO:0000256" key="1">
    <source>
        <dbReference type="ARBA" id="ARBA00000085"/>
    </source>
</evidence>
<dbReference type="PANTHER" id="PTHR43047:SF72">
    <property type="entry name" value="OSMOSENSING HISTIDINE PROTEIN KINASE SLN1"/>
    <property type="match status" value="1"/>
</dbReference>
<dbReference type="GO" id="GO:0000155">
    <property type="term" value="F:phosphorelay sensor kinase activity"/>
    <property type="evidence" value="ECO:0007669"/>
    <property type="project" value="TreeGrafter"/>
</dbReference>
<dbReference type="PROSITE" id="PS50109">
    <property type="entry name" value="HIS_KIN"/>
    <property type="match status" value="1"/>
</dbReference>
<proteinExistence type="predicted"/>
<dbReference type="InterPro" id="IPR003594">
    <property type="entry name" value="HATPase_dom"/>
</dbReference>
<evidence type="ECO:0000256" key="4">
    <source>
        <dbReference type="ARBA" id="ARBA00022777"/>
    </source>
</evidence>
<dbReference type="GO" id="GO:0005886">
    <property type="term" value="C:plasma membrane"/>
    <property type="evidence" value="ECO:0007669"/>
    <property type="project" value="TreeGrafter"/>
</dbReference>
<gene>
    <name evidence="6" type="primary">walK_31</name>
    <name evidence="6" type="ORF">SDC9_207944</name>
</gene>
<dbReference type="EC" id="2.7.13.3" evidence="2"/>
<dbReference type="SMART" id="SM00387">
    <property type="entry name" value="HATPase_c"/>
    <property type="match status" value="1"/>
</dbReference>
<sequence>MAVSDEGIGIAAEDHDKLFKPFSQIDSSSSKKYQGTGLGLALVKEIVQLHGGTVWFESELGKGSTFGFSIPFSGRNGKSQNQT</sequence>
<keyword evidence="3 6" id="KW-0808">Transferase</keyword>
<comment type="catalytic activity">
    <reaction evidence="1">
        <text>ATP + protein L-histidine = ADP + protein N-phospho-L-histidine.</text>
        <dbReference type="EC" id="2.7.13.3"/>
    </reaction>
</comment>
<dbReference type="EMBL" id="VSSQ01135193">
    <property type="protein sequence ID" value="MPN60219.1"/>
    <property type="molecule type" value="Genomic_DNA"/>
</dbReference>
<name>A0A645JBU2_9ZZZZ</name>
<dbReference type="PANTHER" id="PTHR43047">
    <property type="entry name" value="TWO-COMPONENT HISTIDINE PROTEIN KINASE"/>
    <property type="match status" value="1"/>
</dbReference>
<dbReference type="AlphaFoldDB" id="A0A645JBU2"/>
<protein>
    <recommendedName>
        <fullName evidence="2">histidine kinase</fullName>
        <ecNumber evidence="2">2.7.13.3</ecNumber>
    </recommendedName>
</protein>